<dbReference type="EMBL" id="JAHQIW010000577">
    <property type="protein sequence ID" value="KAJ1348886.1"/>
    <property type="molecule type" value="Genomic_DNA"/>
</dbReference>
<proteinExistence type="predicted"/>
<feature type="region of interest" description="Disordered" evidence="1">
    <location>
        <begin position="263"/>
        <end position="406"/>
    </location>
</feature>
<keyword evidence="3" id="KW-1185">Reference proteome</keyword>
<feature type="compositionally biased region" description="Basic and acidic residues" evidence="1">
    <location>
        <begin position="349"/>
        <end position="362"/>
    </location>
</feature>
<feature type="compositionally biased region" description="Basic and acidic residues" evidence="1">
    <location>
        <begin position="373"/>
        <end position="406"/>
    </location>
</feature>
<gene>
    <name evidence="2" type="ORF">KIN20_004290</name>
</gene>
<accession>A0AAD5MJK0</accession>
<organism evidence="2 3">
    <name type="scientific">Parelaphostrongylus tenuis</name>
    <name type="common">Meningeal worm</name>
    <dbReference type="NCBI Taxonomy" id="148309"/>
    <lineage>
        <taxon>Eukaryota</taxon>
        <taxon>Metazoa</taxon>
        <taxon>Ecdysozoa</taxon>
        <taxon>Nematoda</taxon>
        <taxon>Chromadorea</taxon>
        <taxon>Rhabditida</taxon>
        <taxon>Rhabditina</taxon>
        <taxon>Rhabditomorpha</taxon>
        <taxon>Strongyloidea</taxon>
        <taxon>Metastrongylidae</taxon>
        <taxon>Parelaphostrongylus</taxon>
    </lineage>
</organism>
<sequence>MMFRGNAWKCSVQKWLLKSGVMSLIDEEALKSEQCKDCNQCTTNGYSVCMRILPNRVNRKKTVDEGTACSCAHSVPINCHNRLSDTRHPANITMKHYNICYLSALQAPPRPSAVSEKKSVVFTIEPFWLEPYWRDLKLDNLTFHYDYIVKNPEHCEGTVVTTDDHVHYCNNAIRLNTTDDGVEEVKDEDYEHSDNYDGYDYDLPEEVEIDRDIFVGASEVQVYYFVDVHQPRQLDTKAPLGTSIRDLKTSVESEILRYDLTSDLDPVDSLPPLPDYKAESDNASEEDGAREFYDDRQTSKSEENEKGGKDKKEKFGLIKVNAVTDAKEGSEKKDETSGGLTTPSTRATLSEERATSHSKEDKESEETEYEGSDITKSETVDVSKESTETTKIPRDDGVRTSLKDDHQNNLKKEQNLSFIEQITKTKEFWLDGYLVEQSLYAYCSYYAFLFSEGVAANLRVIVNL</sequence>
<evidence type="ECO:0000256" key="1">
    <source>
        <dbReference type="SAM" id="MobiDB-lite"/>
    </source>
</evidence>
<name>A0AAD5MJK0_PARTN</name>
<evidence type="ECO:0000313" key="2">
    <source>
        <dbReference type="EMBL" id="KAJ1348886.1"/>
    </source>
</evidence>
<dbReference type="AlphaFoldDB" id="A0AAD5MJK0"/>
<evidence type="ECO:0000313" key="3">
    <source>
        <dbReference type="Proteomes" id="UP001196413"/>
    </source>
</evidence>
<reference evidence="2" key="1">
    <citation type="submission" date="2021-06" db="EMBL/GenBank/DDBJ databases">
        <title>Parelaphostrongylus tenuis whole genome reference sequence.</title>
        <authorList>
            <person name="Garwood T.J."/>
            <person name="Larsen P.A."/>
            <person name="Fountain-Jones N.M."/>
            <person name="Garbe J.R."/>
            <person name="Macchietto M.G."/>
            <person name="Kania S.A."/>
            <person name="Gerhold R.W."/>
            <person name="Richards J.E."/>
            <person name="Wolf T.M."/>
        </authorList>
    </citation>
    <scope>NUCLEOTIDE SEQUENCE</scope>
    <source>
        <strain evidence="2">MNPRO001-30</strain>
        <tissue evidence="2">Meninges</tissue>
    </source>
</reference>
<feature type="compositionally biased region" description="Basic and acidic residues" evidence="1">
    <location>
        <begin position="287"/>
        <end position="316"/>
    </location>
</feature>
<comment type="caution">
    <text evidence="2">The sequence shown here is derived from an EMBL/GenBank/DDBJ whole genome shotgun (WGS) entry which is preliminary data.</text>
</comment>
<dbReference type="Proteomes" id="UP001196413">
    <property type="component" value="Unassembled WGS sequence"/>
</dbReference>
<feature type="compositionally biased region" description="Polar residues" evidence="1">
    <location>
        <begin position="338"/>
        <end position="348"/>
    </location>
</feature>
<feature type="compositionally biased region" description="Basic and acidic residues" evidence="1">
    <location>
        <begin position="325"/>
        <end position="336"/>
    </location>
</feature>
<protein>
    <submittedName>
        <fullName evidence="2">Uncharacterized protein</fullName>
    </submittedName>
</protein>